<evidence type="ECO:0000256" key="3">
    <source>
        <dbReference type="SAM" id="SignalP"/>
    </source>
</evidence>
<dbReference type="Proteomes" id="UP000007015">
    <property type="component" value="Chromosome 6"/>
</dbReference>
<dbReference type="HOGENOM" id="CLU_005738_5_2_1"/>
<feature type="active site" evidence="2">
    <location>
        <position position="173"/>
    </location>
</feature>
<evidence type="ECO:0000313" key="5">
    <source>
        <dbReference type="EMBL" id="EEC79892.1"/>
    </source>
</evidence>
<dbReference type="InterPro" id="IPR032861">
    <property type="entry name" value="TAXi_N"/>
</dbReference>
<dbReference type="AlphaFoldDB" id="B8B1W5"/>
<dbReference type="OMA" id="NAQCQFG"/>
<dbReference type="GO" id="GO:0004190">
    <property type="term" value="F:aspartic-type endopeptidase activity"/>
    <property type="evidence" value="ECO:0007669"/>
    <property type="project" value="InterPro"/>
</dbReference>
<evidence type="ECO:0000256" key="1">
    <source>
        <dbReference type="ARBA" id="ARBA00007447"/>
    </source>
</evidence>
<dbReference type="Pfam" id="PF14541">
    <property type="entry name" value="TAXi_C"/>
    <property type="match status" value="2"/>
</dbReference>
<feature type="domain" description="Peptidase A1" evidence="4">
    <location>
        <begin position="155"/>
        <end position="522"/>
    </location>
</feature>
<proteinExistence type="inferred from homology"/>
<keyword evidence="6" id="KW-1185">Reference proteome</keyword>
<feature type="signal peptide" evidence="3">
    <location>
        <begin position="1"/>
        <end position="25"/>
    </location>
</feature>
<dbReference type="Gramene" id="BGIOSGA022041-TA">
    <property type="protein sequence ID" value="BGIOSGA022041-PA"/>
    <property type="gene ID" value="BGIOSGA022041"/>
</dbReference>
<gene>
    <name evidence="5" type="ORF">OsI_21411</name>
</gene>
<evidence type="ECO:0000313" key="6">
    <source>
        <dbReference type="Proteomes" id="UP000007015"/>
    </source>
</evidence>
<comment type="similarity">
    <text evidence="1">Belongs to the peptidase A1 family.</text>
</comment>
<dbReference type="InterPro" id="IPR032799">
    <property type="entry name" value="TAXi_C"/>
</dbReference>
<dbReference type="InterPro" id="IPR001461">
    <property type="entry name" value="Aspartic_peptidase_A1"/>
</dbReference>
<dbReference type="GO" id="GO:0006508">
    <property type="term" value="P:proteolysis"/>
    <property type="evidence" value="ECO:0007669"/>
    <property type="project" value="InterPro"/>
</dbReference>
<dbReference type="STRING" id="39946.B8B1W5"/>
<dbReference type="FunFam" id="2.40.70.10:FF:000013">
    <property type="entry name" value="Aspartyl protease AED1"/>
    <property type="match status" value="2"/>
</dbReference>
<dbReference type="InterPro" id="IPR021109">
    <property type="entry name" value="Peptidase_aspartic_dom_sf"/>
</dbReference>
<dbReference type="InterPro" id="IPR033121">
    <property type="entry name" value="PEPTIDASE_A1"/>
</dbReference>
<dbReference type="PANTHER" id="PTHR13683">
    <property type="entry name" value="ASPARTYL PROTEASES"/>
    <property type="match status" value="1"/>
</dbReference>
<protein>
    <recommendedName>
        <fullName evidence="4">Peptidase A1 domain-containing protein</fullName>
    </recommendedName>
</protein>
<dbReference type="PROSITE" id="PS00141">
    <property type="entry name" value="ASP_PROTEASE"/>
    <property type="match status" value="1"/>
</dbReference>
<feature type="active site" evidence="2">
    <location>
        <position position="379"/>
    </location>
</feature>
<dbReference type="InterPro" id="IPR001969">
    <property type="entry name" value="Aspartic_peptidase_AS"/>
</dbReference>
<feature type="chain" id="PRO_5002868422" description="Peptidase A1 domain-containing protein" evidence="3">
    <location>
        <begin position="26"/>
        <end position="720"/>
    </location>
</feature>
<evidence type="ECO:0000259" key="4">
    <source>
        <dbReference type="PROSITE" id="PS51767"/>
    </source>
</evidence>
<dbReference type="Gene3D" id="2.40.70.10">
    <property type="entry name" value="Acid Proteases"/>
    <property type="match status" value="3"/>
</dbReference>
<organism evidence="5 6">
    <name type="scientific">Oryza sativa subsp. indica</name>
    <name type="common">Rice</name>
    <dbReference type="NCBI Taxonomy" id="39946"/>
    <lineage>
        <taxon>Eukaryota</taxon>
        <taxon>Viridiplantae</taxon>
        <taxon>Streptophyta</taxon>
        <taxon>Embryophyta</taxon>
        <taxon>Tracheophyta</taxon>
        <taxon>Spermatophyta</taxon>
        <taxon>Magnoliopsida</taxon>
        <taxon>Liliopsida</taxon>
        <taxon>Poales</taxon>
        <taxon>Poaceae</taxon>
        <taxon>BOP clade</taxon>
        <taxon>Oryzoideae</taxon>
        <taxon>Oryzeae</taxon>
        <taxon>Oryzinae</taxon>
        <taxon>Oryza</taxon>
        <taxon>Oryza sativa</taxon>
    </lineage>
</organism>
<dbReference type="FunFam" id="2.40.70.10:FF:000186">
    <property type="entry name" value="Os06g0119600 protein"/>
    <property type="match status" value="1"/>
</dbReference>
<reference evidence="5 6" key="1">
    <citation type="journal article" date="2005" name="PLoS Biol.">
        <title>The genomes of Oryza sativa: a history of duplications.</title>
        <authorList>
            <person name="Yu J."/>
            <person name="Wang J."/>
            <person name="Lin W."/>
            <person name="Li S."/>
            <person name="Li H."/>
            <person name="Zhou J."/>
            <person name="Ni P."/>
            <person name="Dong W."/>
            <person name="Hu S."/>
            <person name="Zeng C."/>
            <person name="Zhang J."/>
            <person name="Zhang Y."/>
            <person name="Li R."/>
            <person name="Xu Z."/>
            <person name="Li S."/>
            <person name="Li X."/>
            <person name="Zheng H."/>
            <person name="Cong L."/>
            <person name="Lin L."/>
            <person name="Yin J."/>
            <person name="Geng J."/>
            <person name="Li G."/>
            <person name="Shi J."/>
            <person name="Liu J."/>
            <person name="Lv H."/>
            <person name="Li J."/>
            <person name="Wang J."/>
            <person name="Deng Y."/>
            <person name="Ran L."/>
            <person name="Shi X."/>
            <person name="Wang X."/>
            <person name="Wu Q."/>
            <person name="Li C."/>
            <person name="Ren X."/>
            <person name="Wang J."/>
            <person name="Wang X."/>
            <person name="Li D."/>
            <person name="Liu D."/>
            <person name="Zhang X."/>
            <person name="Ji Z."/>
            <person name="Zhao W."/>
            <person name="Sun Y."/>
            <person name="Zhang Z."/>
            <person name="Bao J."/>
            <person name="Han Y."/>
            <person name="Dong L."/>
            <person name="Ji J."/>
            <person name="Chen P."/>
            <person name="Wu S."/>
            <person name="Liu J."/>
            <person name="Xiao Y."/>
            <person name="Bu D."/>
            <person name="Tan J."/>
            <person name="Yang L."/>
            <person name="Ye C."/>
            <person name="Zhang J."/>
            <person name="Xu J."/>
            <person name="Zhou Y."/>
            <person name="Yu Y."/>
            <person name="Zhang B."/>
            <person name="Zhuang S."/>
            <person name="Wei H."/>
            <person name="Liu B."/>
            <person name="Lei M."/>
            <person name="Yu H."/>
            <person name="Li Y."/>
            <person name="Xu H."/>
            <person name="Wei S."/>
            <person name="He X."/>
            <person name="Fang L."/>
            <person name="Zhang Z."/>
            <person name="Zhang Y."/>
            <person name="Huang X."/>
            <person name="Su Z."/>
            <person name="Tong W."/>
            <person name="Li J."/>
            <person name="Tong Z."/>
            <person name="Li S."/>
            <person name="Ye J."/>
            <person name="Wang L."/>
            <person name="Fang L."/>
            <person name="Lei T."/>
            <person name="Chen C."/>
            <person name="Chen H."/>
            <person name="Xu Z."/>
            <person name="Li H."/>
            <person name="Huang H."/>
            <person name="Zhang F."/>
            <person name="Xu H."/>
            <person name="Li N."/>
            <person name="Zhao C."/>
            <person name="Li S."/>
            <person name="Dong L."/>
            <person name="Huang Y."/>
            <person name="Li L."/>
            <person name="Xi Y."/>
            <person name="Qi Q."/>
            <person name="Li W."/>
            <person name="Zhang B."/>
            <person name="Hu W."/>
            <person name="Zhang Y."/>
            <person name="Tian X."/>
            <person name="Jiao Y."/>
            <person name="Liang X."/>
            <person name="Jin J."/>
            <person name="Gao L."/>
            <person name="Zheng W."/>
            <person name="Hao B."/>
            <person name="Liu S."/>
            <person name="Wang W."/>
            <person name="Yuan L."/>
            <person name="Cao M."/>
            <person name="McDermott J."/>
            <person name="Samudrala R."/>
            <person name="Wang J."/>
            <person name="Wong G.K."/>
            <person name="Yang H."/>
        </authorList>
    </citation>
    <scope>NUCLEOTIDE SEQUENCE [LARGE SCALE GENOMIC DNA]</scope>
    <source>
        <strain evidence="6">cv. 93-11</strain>
    </source>
</reference>
<dbReference type="PROSITE" id="PS51767">
    <property type="entry name" value="PEPTIDASE_A1"/>
    <property type="match status" value="1"/>
</dbReference>
<evidence type="ECO:0000256" key="2">
    <source>
        <dbReference type="PIRSR" id="PIRSR601461-1"/>
    </source>
</evidence>
<accession>B8B1W5</accession>
<dbReference type="EMBL" id="CM000131">
    <property type="protein sequence ID" value="EEC79892.1"/>
    <property type="molecule type" value="Genomic_DNA"/>
</dbReference>
<dbReference type="SUPFAM" id="SSF50630">
    <property type="entry name" value="Acid proteases"/>
    <property type="match status" value="2"/>
</dbReference>
<sequence length="720" mass="75625">MIAMTPLGLLLVLLVLCSSILVAHGGDAAAGAYMVIATSTMKPKTFCSGHKVAPGDVPSPNSTWAPLHHLYGPCSPAPSSANSTAADVAASMADMVDDDQRRADYIQKRLTGATDDKQPMAFSSRTSQYEKNGQYATNGGLGSVPHLKSLSTTATTNSAPDGTSAVTQTVIIDSGSDVSWVQCKPCPLPMCHRQRDPLFDPAMSTTYAAVPCTSAACAQLGPYRRGCSANAQCQFGINYGDGSTATGTYSFDDLTLGPYDVIRGFRFGCAHADRGSAFDYDVAGSLALGGGSQSLVQQTATRYGRVFSYCLPPTASSLGFLVLGVPPERAQLIPSFVSTPLLSSSMAPTFYRVLLRAIIVAGRPLAVPPAVFSASSVIDSSTIISRLPPTAYQALRAAFRSAMTMYRAAPPVSILDTCYDFTGVRSITLPSIALVFDGGATVNLDAAGILLGSCLAFAPTASDRMPGFIGNVQQKTLEGCSANAQCQFGINYGDGSTATGTYSFDDLTLGPYDVDRQGLPLRTATQYGRVFSYCIPPSPSSLGFITLGVPPQRAALVPTFVSTPLLSSSSMPPTFYRVLLRAIIVAGRPLPVPPTVFSTSSVIASTTVISRLPPTAYQALRAAFRRAMTMYRTAPPVSILDTCYDFTGVRSITLPSIALVFDGGATVNLDAAGILLQGCLAFAPTATDRMPGFIGNVQQRTLEVVYDVPGKAIRFRSAAC</sequence>
<name>B8B1W5_ORYSI</name>
<keyword evidence="3" id="KW-0732">Signal</keyword>
<dbReference type="Pfam" id="PF14543">
    <property type="entry name" value="TAXi_N"/>
    <property type="match status" value="1"/>
</dbReference>
<dbReference type="PANTHER" id="PTHR13683:SF716">
    <property type="entry name" value="OS06G0119600 PROTEIN"/>
    <property type="match status" value="1"/>
</dbReference>